<dbReference type="InterPro" id="IPR049802">
    <property type="entry name" value="RhsC-like_FIX"/>
</dbReference>
<gene>
    <name evidence="1" type="ORF">DFR44_1472</name>
</gene>
<dbReference type="Proteomes" id="UP000294480">
    <property type="component" value="Unassembled WGS sequence"/>
</dbReference>
<dbReference type="EMBL" id="SNZE01000047">
    <property type="protein sequence ID" value="TDR27059.1"/>
    <property type="molecule type" value="Genomic_DNA"/>
</dbReference>
<organism evidence="1 2">
    <name type="scientific">Hydromonas duriensis</name>
    <dbReference type="NCBI Taxonomy" id="1527608"/>
    <lineage>
        <taxon>Bacteria</taxon>
        <taxon>Pseudomonadati</taxon>
        <taxon>Pseudomonadota</taxon>
        <taxon>Betaproteobacteria</taxon>
        <taxon>Burkholderiales</taxon>
        <taxon>Burkholderiaceae</taxon>
        <taxon>Hydromonas</taxon>
    </lineage>
</organism>
<proteinExistence type="predicted"/>
<reference evidence="1 2" key="1">
    <citation type="submission" date="2019-03" db="EMBL/GenBank/DDBJ databases">
        <title>Genomic Encyclopedia of Type Strains, Phase IV (KMG-IV): sequencing the most valuable type-strain genomes for metagenomic binning, comparative biology and taxonomic classification.</title>
        <authorList>
            <person name="Goeker M."/>
        </authorList>
    </citation>
    <scope>NUCLEOTIDE SEQUENCE [LARGE SCALE GENOMIC DNA]</scope>
    <source>
        <strain evidence="1 2">DSM 102852</strain>
    </source>
</reference>
<keyword evidence="2" id="KW-1185">Reference proteome</keyword>
<dbReference type="OrthoDB" id="7324255at2"/>
<sequence>MADSYSFFTPALTPERKSQLEAEYNAAHAELSITGSMKWFWGVLQGDFNENPTMGQIIVGTIITLVPGLDTAGDVRDVIANLAQISDSPEDTMKWLALAITVIGFIPEFGSMLKGAFKGFIKNARKGGDAAIEAIKTLVAKIRAANKKLGVGYGDPIKYLKNIDWDALTKEVLNKFKEILHTMQLKIKDISNSALSRVLGKNKMAQLKLVSKQLAQLEAKGFDQIPKAMKYLRNKINELLPKIDPEVAKGAAGKETVIKNTKADLPLTRAQYEIKSKQIGEDVASMRKAGKSEREIAEYAEAKRRAIQKEARQNTDPEIMELISARNKDRYNHPDGPDFKRTTDGRWSYEKKRKGSKKYDTYYKTDKEIADAAGNSGGGDFAWDLVLEFTRAKRANDLARAKVLKEEIRKKLGL</sequence>
<evidence type="ECO:0000313" key="2">
    <source>
        <dbReference type="Proteomes" id="UP000294480"/>
    </source>
</evidence>
<protein>
    <submittedName>
        <fullName evidence="1">Uncharacterized protein</fullName>
    </submittedName>
</protein>
<dbReference type="AlphaFoldDB" id="A0A4R6Y3Z1"/>
<dbReference type="RefSeq" id="WP_133621615.1">
    <property type="nucleotide sequence ID" value="NZ_SNZE01000047.1"/>
</dbReference>
<dbReference type="CDD" id="cd20746">
    <property type="entry name" value="FIX_Ntox15_NUC_DUF4112_RhsA-like"/>
    <property type="match status" value="1"/>
</dbReference>
<name>A0A4R6Y3Z1_9BURK</name>
<evidence type="ECO:0000313" key="1">
    <source>
        <dbReference type="EMBL" id="TDR27059.1"/>
    </source>
</evidence>
<comment type="caution">
    <text evidence="1">The sequence shown here is derived from an EMBL/GenBank/DDBJ whole genome shotgun (WGS) entry which is preliminary data.</text>
</comment>
<accession>A0A4R6Y3Z1</accession>